<feature type="compositionally biased region" description="Polar residues" evidence="7">
    <location>
        <begin position="57"/>
        <end position="70"/>
    </location>
</feature>
<dbReference type="KEGG" id="dhe:111600472"/>
<dbReference type="OMA" id="CNPCLNS"/>
<evidence type="ECO:0000259" key="8">
    <source>
        <dbReference type="Pfam" id="PF13649"/>
    </source>
</evidence>
<keyword evidence="2 6" id="KW-0808">Transferase</keyword>
<dbReference type="InterPro" id="IPR025799">
    <property type="entry name" value="Arg_MeTrfase"/>
</dbReference>
<feature type="region of interest" description="Disordered" evidence="7">
    <location>
        <begin position="41"/>
        <end position="70"/>
    </location>
</feature>
<dbReference type="Gene3D" id="2.70.160.11">
    <property type="entry name" value="Hnrnp arginine n-methyltransferase1"/>
    <property type="match status" value="1"/>
</dbReference>
<dbReference type="Pfam" id="PF13649">
    <property type="entry name" value="Methyltransf_25"/>
    <property type="match status" value="1"/>
</dbReference>
<dbReference type="RefSeq" id="XP_023172350.2">
    <property type="nucleotide sequence ID" value="XM_023316582.2"/>
</dbReference>
<feature type="compositionally biased region" description="Basic residues" evidence="7">
    <location>
        <begin position="99"/>
        <end position="113"/>
    </location>
</feature>
<evidence type="ECO:0000256" key="5">
    <source>
        <dbReference type="ARBA" id="ARBA00042685"/>
    </source>
</evidence>
<dbReference type="InterPro" id="IPR041698">
    <property type="entry name" value="Methyltransf_25"/>
</dbReference>
<dbReference type="PROSITE" id="PS51678">
    <property type="entry name" value="SAM_MT_PRMT"/>
    <property type="match status" value="1"/>
</dbReference>
<reference evidence="11" key="1">
    <citation type="submission" date="2025-08" db="UniProtKB">
        <authorList>
            <consortium name="RefSeq"/>
        </authorList>
    </citation>
    <scope>IDENTIFICATION</scope>
    <source>
        <strain evidence="11">15085-1641.00</strain>
        <tissue evidence="11">Whole body</tissue>
    </source>
</reference>
<dbReference type="Gene3D" id="3.40.50.150">
    <property type="entry name" value="Vaccinia Virus protein VP39"/>
    <property type="match status" value="1"/>
</dbReference>
<evidence type="ECO:0000256" key="4">
    <source>
        <dbReference type="ARBA" id="ARBA00040406"/>
    </source>
</evidence>
<evidence type="ECO:0000256" key="3">
    <source>
        <dbReference type="ARBA" id="ARBA00022691"/>
    </source>
</evidence>
<dbReference type="GeneID" id="111600472"/>
<evidence type="ECO:0000256" key="7">
    <source>
        <dbReference type="SAM" id="MobiDB-lite"/>
    </source>
</evidence>
<name>A0A6J1M0C0_DROHY</name>
<dbReference type="Pfam" id="PF22528">
    <property type="entry name" value="PRMT_C"/>
    <property type="match status" value="1"/>
</dbReference>
<evidence type="ECO:0000256" key="6">
    <source>
        <dbReference type="PROSITE-ProRule" id="PRU01015"/>
    </source>
</evidence>
<evidence type="ECO:0000259" key="9">
    <source>
        <dbReference type="Pfam" id="PF22528"/>
    </source>
</evidence>
<dbReference type="GO" id="GO:0032259">
    <property type="term" value="P:methylation"/>
    <property type="evidence" value="ECO:0007669"/>
    <property type="project" value="UniProtKB-KW"/>
</dbReference>
<dbReference type="PANTHER" id="PTHR11006">
    <property type="entry name" value="PROTEIN ARGININE N-METHYLTRANSFERASE"/>
    <property type="match status" value="1"/>
</dbReference>
<evidence type="ECO:0000256" key="2">
    <source>
        <dbReference type="ARBA" id="ARBA00022679"/>
    </source>
</evidence>
<evidence type="ECO:0000313" key="10">
    <source>
        <dbReference type="Proteomes" id="UP000504633"/>
    </source>
</evidence>
<dbReference type="GO" id="GO:0042054">
    <property type="term" value="F:histone methyltransferase activity"/>
    <property type="evidence" value="ECO:0007669"/>
    <property type="project" value="TreeGrafter"/>
</dbReference>
<gene>
    <name evidence="11" type="primary">LOC111600472</name>
</gene>
<dbReference type="InterPro" id="IPR055135">
    <property type="entry name" value="PRMT_dom"/>
</dbReference>
<dbReference type="SUPFAM" id="SSF53335">
    <property type="entry name" value="S-adenosyl-L-methionine-dependent methyltransferases"/>
    <property type="match status" value="1"/>
</dbReference>
<dbReference type="PANTHER" id="PTHR11006:SF73">
    <property type="entry name" value="PROTEIN ARGININE N-METHYLTRANSFERASE 6"/>
    <property type="match status" value="1"/>
</dbReference>
<proteinExistence type="predicted"/>
<evidence type="ECO:0000313" key="11">
    <source>
        <dbReference type="RefSeq" id="XP_023172350.2"/>
    </source>
</evidence>
<dbReference type="Proteomes" id="UP000504633">
    <property type="component" value="Unplaced"/>
</dbReference>
<dbReference type="InterPro" id="IPR029063">
    <property type="entry name" value="SAM-dependent_MTases_sf"/>
</dbReference>
<dbReference type="CDD" id="cd02440">
    <property type="entry name" value="AdoMet_MTases"/>
    <property type="match status" value="1"/>
</dbReference>
<organism evidence="10 11">
    <name type="scientific">Drosophila hydei</name>
    <name type="common">Fruit fly</name>
    <dbReference type="NCBI Taxonomy" id="7224"/>
    <lineage>
        <taxon>Eukaryota</taxon>
        <taxon>Metazoa</taxon>
        <taxon>Ecdysozoa</taxon>
        <taxon>Arthropoda</taxon>
        <taxon>Hexapoda</taxon>
        <taxon>Insecta</taxon>
        <taxon>Pterygota</taxon>
        <taxon>Neoptera</taxon>
        <taxon>Endopterygota</taxon>
        <taxon>Diptera</taxon>
        <taxon>Brachycera</taxon>
        <taxon>Muscomorpha</taxon>
        <taxon>Ephydroidea</taxon>
        <taxon>Drosophilidae</taxon>
        <taxon>Drosophila</taxon>
    </lineage>
</organism>
<sequence>MSAYINKTATCGSGAGRCKQKPISLSAFHEQLEKAENEMSVNKAKSAPAASLPTVRALTSSPTSKTNKQVNTLHTKAHDIPIGNGSTMPEAVVSDSLRGGRRGRRHCSHRGRSCPRLLTPTREVPHELQKVDRMTSSDFRHDFAAHLENMRTRQKDQEHMRFFQLAMQENRHLFAGKTVLILACGTGTLALMAVRAGAKMVFALDHSQVTDYARLVVQANKMEHVVKVLHGRVEDVKLPQRVDGIVCNWMGQCLLYESELLELIQARDRWLKPEGFILPDLGALYLLAGAEHLLKNERCDWWLDVYGFNMNALRRYALAEPRFARTTGERVLTSAEQVLCLDLRTASREDLHIDRKIQLTVHQDGYCECFVLYFDVSFSRAHLPLQLSCNPCLNTSLKSLWYQTLLFVEQPFIMRTKSIYTGRLIFRPWPSFQRMKIHVELTAGSADGIQWSPLVHKSWLLTSRFQTVAEVAQCQDLLN</sequence>
<evidence type="ECO:0000256" key="1">
    <source>
        <dbReference type="ARBA" id="ARBA00022603"/>
    </source>
</evidence>
<keyword evidence="3 6" id="KW-0949">S-adenosyl-L-methionine</keyword>
<dbReference type="OrthoDB" id="7848332at2759"/>
<feature type="domain" description="Protein arginine N-methyltransferase" evidence="9">
    <location>
        <begin position="284"/>
        <end position="429"/>
    </location>
</feature>
<feature type="region of interest" description="Disordered" evidence="7">
    <location>
        <begin position="96"/>
        <end position="116"/>
    </location>
</feature>
<keyword evidence="1 6" id="KW-0489">Methyltransferase</keyword>
<feature type="domain" description="Methyltransferase" evidence="8">
    <location>
        <begin position="179"/>
        <end position="275"/>
    </location>
</feature>
<accession>A0A6J1M0C0</accession>
<dbReference type="GO" id="GO:0016274">
    <property type="term" value="F:protein-arginine N-methyltransferase activity"/>
    <property type="evidence" value="ECO:0007669"/>
    <property type="project" value="InterPro"/>
</dbReference>
<protein>
    <recommendedName>
        <fullName evidence="4">Protein arginine N-methyltransferase 6</fullName>
    </recommendedName>
    <alternativeName>
        <fullName evidence="5">Histone-arginine N-methyltransferase PRMT6</fullName>
    </alternativeName>
</protein>
<dbReference type="AlphaFoldDB" id="A0A6J1M0C0"/>
<keyword evidence="10" id="KW-1185">Reference proteome</keyword>